<dbReference type="AlphaFoldDB" id="A0A248TGG4"/>
<accession>A0A248TGG4</accession>
<organism evidence="1 2">
    <name type="scientific">Cytobacillus kochii</name>
    <dbReference type="NCBI Taxonomy" id="859143"/>
    <lineage>
        <taxon>Bacteria</taxon>
        <taxon>Bacillati</taxon>
        <taxon>Bacillota</taxon>
        <taxon>Bacilli</taxon>
        <taxon>Bacillales</taxon>
        <taxon>Bacillaceae</taxon>
        <taxon>Cytobacillus</taxon>
    </lineage>
</organism>
<proteinExistence type="predicted"/>
<dbReference type="Proteomes" id="UP000215137">
    <property type="component" value="Chromosome"/>
</dbReference>
<evidence type="ECO:0000313" key="2">
    <source>
        <dbReference type="Proteomes" id="UP000215137"/>
    </source>
</evidence>
<reference evidence="1 2" key="1">
    <citation type="submission" date="2017-08" db="EMBL/GenBank/DDBJ databases">
        <title>Complete Genome Sequence of Bacillus kochii Oregon-R-modENCODE STRAIN BDGP4, isolated from Drosophila melanogaster gut.</title>
        <authorList>
            <person name="Wan K.H."/>
            <person name="Yu C."/>
            <person name="Park S."/>
            <person name="Hammonds A.S."/>
            <person name="Booth B.W."/>
            <person name="Celniker S.E."/>
        </authorList>
    </citation>
    <scope>NUCLEOTIDE SEQUENCE [LARGE SCALE GENOMIC DNA]</scope>
    <source>
        <strain evidence="1 2">BDGP4</strain>
    </source>
</reference>
<protein>
    <submittedName>
        <fullName evidence="1">Uncharacterized protein</fullName>
    </submittedName>
</protein>
<gene>
    <name evidence="1" type="ORF">CKF48_07645</name>
</gene>
<evidence type="ECO:0000313" key="1">
    <source>
        <dbReference type="EMBL" id="ASV67212.1"/>
    </source>
</evidence>
<name>A0A248TGG4_9BACI</name>
<keyword evidence="2" id="KW-1185">Reference proteome</keyword>
<sequence length="69" mass="8539">MTPEQLEGKLEKSLERFNLEMQSYRDTFNQTHKEDVLIKEDLDYLYKHTYYTLNDFKNEIIEYIKKNNQ</sequence>
<dbReference type="RefSeq" id="WP_095370787.1">
    <property type="nucleotide sequence ID" value="NZ_CP022983.1"/>
</dbReference>
<dbReference type="EMBL" id="CP022983">
    <property type="protein sequence ID" value="ASV67212.1"/>
    <property type="molecule type" value="Genomic_DNA"/>
</dbReference>
<dbReference type="KEGG" id="bko:CKF48_07645"/>